<dbReference type="AlphaFoldDB" id="A0A1J7J279"/>
<dbReference type="Proteomes" id="UP000182658">
    <property type="component" value="Unassembled WGS sequence"/>
</dbReference>
<evidence type="ECO:0000313" key="2">
    <source>
        <dbReference type="Proteomes" id="UP000182658"/>
    </source>
</evidence>
<evidence type="ECO:0008006" key="3">
    <source>
        <dbReference type="Google" id="ProtNLM"/>
    </source>
</evidence>
<dbReference type="OrthoDB" id="2520703at2759"/>
<sequence>MADCFIPEESHQSPRLSGLSGLPVEIISLILSNFCLHCREPQELPLAYVPERQQELDQPSWYSLELQPLYSSCLVSRRLCQIAQPILYHEFVPGYGGSWRSREYSWSRRLSCFLRTVALRRDLAALVRRLYLTFYLRTLDIENEAGSVLEEVARARGINLSDFLQPFHNVWARDAGHGQYRPSTDELTAMLLSCLPNLTRLFLTQRSPWNAIPVSGLRIAGVSSLSLQTIDVCGYLDELRDRLGGILEMSASTLRNLNIDNYTM</sequence>
<gene>
    <name evidence="1" type="ORF">CONLIGDRAFT_184466</name>
</gene>
<keyword evidence="2" id="KW-1185">Reference proteome</keyword>
<accession>A0A1J7J279</accession>
<reference evidence="1 2" key="1">
    <citation type="submission" date="2016-10" db="EMBL/GenBank/DDBJ databases">
        <title>Draft genome sequence of Coniochaeta ligniaria NRRL30616, a lignocellulolytic fungus for bioabatement of inhibitors in plant biomass hydrolysates.</title>
        <authorList>
            <consortium name="DOE Joint Genome Institute"/>
            <person name="Jimenez D.J."/>
            <person name="Hector R.E."/>
            <person name="Riley R."/>
            <person name="Sun H."/>
            <person name="Grigoriev I.V."/>
            <person name="Van Elsas J.D."/>
            <person name="Nichols N.N."/>
        </authorList>
    </citation>
    <scope>NUCLEOTIDE SEQUENCE [LARGE SCALE GENOMIC DNA]</scope>
    <source>
        <strain evidence="1 2">NRRL 30616</strain>
    </source>
</reference>
<name>A0A1J7J279_9PEZI</name>
<dbReference type="STRING" id="1408157.A0A1J7J279"/>
<dbReference type="EMBL" id="KV875094">
    <property type="protein sequence ID" value="OIW33581.1"/>
    <property type="molecule type" value="Genomic_DNA"/>
</dbReference>
<proteinExistence type="predicted"/>
<organism evidence="1 2">
    <name type="scientific">Coniochaeta ligniaria NRRL 30616</name>
    <dbReference type="NCBI Taxonomy" id="1408157"/>
    <lineage>
        <taxon>Eukaryota</taxon>
        <taxon>Fungi</taxon>
        <taxon>Dikarya</taxon>
        <taxon>Ascomycota</taxon>
        <taxon>Pezizomycotina</taxon>
        <taxon>Sordariomycetes</taxon>
        <taxon>Sordariomycetidae</taxon>
        <taxon>Coniochaetales</taxon>
        <taxon>Coniochaetaceae</taxon>
        <taxon>Coniochaeta</taxon>
    </lineage>
</organism>
<dbReference type="InParanoid" id="A0A1J7J279"/>
<evidence type="ECO:0000313" key="1">
    <source>
        <dbReference type="EMBL" id="OIW33581.1"/>
    </source>
</evidence>
<protein>
    <recommendedName>
        <fullName evidence="3">F-box domain-containing protein</fullName>
    </recommendedName>
</protein>